<name>A0A1G9NFV7_9RHOB</name>
<sequence>MFAARETATDCRAEVTRDMIELMLSQFDSLSDPEGIIQLELRGNCLMVLNPETKAYEVVGLARLSPSMRKVIK</sequence>
<dbReference type="AlphaFoldDB" id="A0A1G9NFV7"/>
<gene>
    <name evidence="1" type="ORF">SAMN04487971_1305</name>
</gene>
<accession>A0A1G9NFV7</accession>
<keyword evidence="2" id="KW-1185">Reference proteome</keyword>
<evidence type="ECO:0000313" key="2">
    <source>
        <dbReference type="Proteomes" id="UP000199555"/>
    </source>
</evidence>
<dbReference type="Proteomes" id="UP000199555">
    <property type="component" value="Unassembled WGS sequence"/>
</dbReference>
<evidence type="ECO:0000313" key="1">
    <source>
        <dbReference type="EMBL" id="SDL85274.1"/>
    </source>
</evidence>
<reference evidence="2" key="1">
    <citation type="submission" date="2016-10" db="EMBL/GenBank/DDBJ databases">
        <authorList>
            <person name="Varghese N."/>
            <person name="Submissions S."/>
        </authorList>
    </citation>
    <scope>NUCLEOTIDE SEQUENCE [LARGE SCALE GENOMIC DNA]</scope>
    <source>
        <strain evidence="2">CGMCC 1.7655</strain>
    </source>
</reference>
<dbReference type="EMBL" id="FNGE01000030">
    <property type="protein sequence ID" value="SDL85274.1"/>
    <property type="molecule type" value="Genomic_DNA"/>
</dbReference>
<protein>
    <submittedName>
        <fullName evidence="1">Uncharacterized protein</fullName>
    </submittedName>
</protein>
<organism evidence="1 2">
    <name type="scientific">Paracoccus chinensis</name>
    <dbReference type="NCBI Taxonomy" id="525640"/>
    <lineage>
        <taxon>Bacteria</taxon>
        <taxon>Pseudomonadati</taxon>
        <taxon>Pseudomonadota</taxon>
        <taxon>Alphaproteobacteria</taxon>
        <taxon>Rhodobacterales</taxon>
        <taxon>Paracoccaceae</taxon>
        <taxon>Paracoccus</taxon>
    </lineage>
</organism>
<proteinExistence type="predicted"/>